<reference evidence="16 17" key="1">
    <citation type="submission" date="2020-04" db="EMBL/GenBank/DDBJ databases">
        <authorList>
            <person name="Alioto T."/>
            <person name="Alioto T."/>
            <person name="Gomez Garrido J."/>
        </authorList>
    </citation>
    <scope>NUCLEOTIDE SEQUENCE [LARGE SCALE GENOMIC DNA]</scope>
</reference>
<dbReference type="InterPro" id="IPR056780">
    <property type="entry name" value="Renin_r_C"/>
</dbReference>
<evidence type="ECO:0000256" key="3">
    <source>
        <dbReference type="ARBA" id="ARBA00004373"/>
    </source>
</evidence>
<dbReference type="OrthoDB" id="7866065at2759"/>
<evidence type="ECO:0000259" key="15">
    <source>
        <dbReference type="Pfam" id="PF25294"/>
    </source>
</evidence>
<dbReference type="PANTHER" id="PTHR13351">
    <property type="entry name" value="RENIN RECEPTOR"/>
    <property type="match status" value="1"/>
</dbReference>
<evidence type="ECO:0000256" key="4">
    <source>
        <dbReference type="ARBA" id="ARBA00022475"/>
    </source>
</evidence>
<dbReference type="GO" id="GO:0005789">
    <property type="term" value="C:endoplasmic reticulum membrane"/>
    <property type="evidence" value="ECO:0007669"/>
    <property type="project" value="UniProtKB-SubCell"/>
</dbReference>
<dbReference type="EMBL" id="CADEPI010000118">
    <property type="protein sequence ID" value="CAB3375761.1"/>
    <property type="molecule type" value="Genomic_DNA"/>
</dbReference>
<feature type="transmembrane region" description="Helical" evidence="12">
    <location>
        <begin position="282"/>
        <end position="308"/>
    </location>
</feature>
<dbReference type="Proteomes" id="UP000494165">
    <property type="component" value="Unassembled WGS sequence"/>
</dbReference>
<evidence type="ECO:0000256" key="2">
    <source>
        <dbReference type="ARBA" id="ARBA00004251"/>
    </source>
</evidence>
<feature type="chain" id="PRO_5035792634" description="Renin receptor" evidence="13">
    <location>
        <begin position="18"/>
        <end position="331"/>
    </location>
</feature>
<feature type="signal peptide" evidence="13">
    <location>
        <begin position="1"/>
        <end position="17"/>
    </location>
</feature>
<keyword evidence="4" id="KW-1003">Cell membrane</keyword>
<keyword evidence="7 13" id="KW-0732">Signal</keyword>
<proteinExistence type="predicted"/>
<dbReference type="GO" id="GO:0030177">
    <property type="term" value="P:positive regulation of Wnt signaling pathway"/>
    <property type="evidence" value="ECO:0007669"/>
    <property type="project" value="TreeGrafter"/>
</dbReference>
<keyword evidence="11" id="KW-0675">Receptor</keyword>
<dbReference type="GO" id="GO:0031982">
    <property type="term" value="C:vesicle"/>
    <property type="evidence" value="ECO:0007669"/>
    <property type="project" value="UniProtKB-SubCell"/>
</dbReference>
<accession>A0A8S1D7C2</accession>
<organism evidence="16 17">
    <name type="scientific">Cloeon dipterum</name>
    <dbReference type="NCBI Taxonomy" id="197152"/>
    <lineage>
        <taxon>Eukaryota</taxon>
        <taxon>Metazoa</taxon>
        <taxon>Ecdysozoa</taxon>
        <taxon>Arthropoda</taxon>
        <taxon>Hexapoda</taxon>
        <taxon>Insecta</taxon>
        <taxon>Pterygota</taxon>
        <taxon>Palaeoptera</taxon>
        <taxon>Ephemeroptera</taxon>
        <taxon>Pisciforma</taxon>
        <taxon>Baetidae</taxon>
        <taxon>Cloeon</taxon>
    </lineage>
</organism>
<keyword evidence="17" id="KW-1185">Reference proteome</keyword>
<dbReference type="PANTHER" id="PTHR13351:SF1">
    <property type="entry name" value="RENIN RECEPTOR"/>
    <property type="match status" value="1"/>
</dbReference>
<feature type="domain" description="Renin receptor-like C-terminal transmembrane spanning segment" evidence="14">
    <location>
        <begin position="255"/>
        <end position="330"/>
    </location>
</feature>
<comment type="subcellular location">
    <subcellularLocation>
        <location evidence="2">Cell membrane</location>
        <topology evidence="2">Single-pass type I membrane protein</topology>
    </subcellularLocation>
    <subcellularLocation>
        <location evidence="1">Endoplasmic reticulum membrane</location>
        <topology evidence="1">Single-pass type I membrane protein</topology>
    </subcellularLocation>
    <subcellularLocation>
        <location evidence="3">Vesicle</location>
    </subcellularLocation>
</comment>
<protein>
    <recommendedName>
        <fullName evidence="18">Renin receptor</fullName>
    </recommendedName>
</protein>
<dbReference type="InterPro" id="IPR012493">
    <property type="entry name" value="Renin_rcpt"/>
</dbReference>
<evidence type="ECO:0008006" key="18">
    <source>
        <dbReference type="Google" id="ProtNLM"/>
    </source>
</evidence>
<feature type="domain" description="Renin receptor N-terminal" evidence="15">
    <location>
        <begin position="144"/>
        <end position="248"/>
    </location>
</feature>
<evidence type="ECO:0000256" key="5">
    <source>
        <dbReference type="ARBA" id="ARBA00022685"/>
    </source>
</evidence>
<dbReference type="Pfam" id="PF07850">
    <property type="entry name" value="Renin_r"/>
    <property type="match status" value="1"/>
</dbReference>
<evidence type="ECO:0000256" key="10">
    <source>
        <dbReference type="ARBA" id="ARBA00023136"/>
    </source>
</evidence>
<evidence type="ECO:0000256" key="9">
    <source>
        <dbReference type="ARBA" id="ARBA00022989"/>
    </source>
</evidence>
<evidence type="ECO:0000256" key="8">
    <source>
        <dbReference type="ARBA" id="ARBA00022824"/>
    </source>
</evidence>
<sequence>MLSIYLAIFCLLGTALGNGEFIVFSSPESVKFVDTNKPLPADLVPDVIAANLGFSTNADSSWPGIVRVSPFNSARVAVIFALDGPWARLPGEVYKNAVSKHRYQLSPVAGEGPSAWWMQLQHIAAQRMMIKAYSKQVSLSEEPTNDVADGIDVGALSQKIDEDKAWLTEMQALKSVMRNASQFCDASNGPGILWLDSTALHALADLHGDGSSPVLSATKILSSALAGLNEIFEKNCDGKVFIATITTDSSHTRRTRSLLAETGSLKAEGDNDYNLSKDYDKYYPVMFTIFLFFGIGFFMSLIAISIAIGTMDPGRDSIIYRMTSTRMKKDN</sequence>
<evidence type="ECO:0000313" key="17">
    <source>
        <dbReference type="Proteomes" id="UP000494165"/>
    </source>
</evidence>
<dbReference type="AlphaFoldDB" id="A0A8S1D7C2"/>
<evidence type="ECO:0000256" key="11">
    <source>
        <dbReference type="ARBA" id="ARBA00023170"/>
    </source>
</evidence>
<dbReference type="GO" id="GO:0009897">
    <property type="term" value="C:external side of plasma membrane"/>
    <property type="evidence" value="ECO:0007669"/>
    <property type="project" value="TreeGrafter"/>
</dbReference>
<dbReference type="InterPro" id="IPR057318">
    <property type="entry name" value="RENR_N"/>
</dbReference>
<evidence type="ECO:0000313" key="16">
    <source>
        <dbReference type="EMBL" id="CAB3375761.1"/>
    </source>
</evidence>
<evidence type="ECO:0000259" key="14">
    <source>
        <dbReference type="Pfam" id="PF07850"/>
    </source>
</evidence>
<evidence type="ECO:0000256" key="12">
    <source>
        <dbReference type="SAM" id="Phobius"/>
    </source>
</evidence>
<gene>
    <name evidence="16" type="ORF">CLODIP_2_CD03826</name>
</gene>
<evidence type="ECO:0000256" key="7">
    <source>
        <dbReference type="ARBA" id="ARBA00022729"/>
    </source>
</evidence>
<feature type="domain" description="Renin receptor N-terminal" evidence="15">
    <location>
        <begin position="18"/>
        <end position="84"/>
    </location>
</feature>
<comment type="caution">
    <text evidence="16">The sequence shown here is derived from an EMBL/GenBank/DDBJ whole genome shotgun (WGS) entry which is preliminary data.</text>
</comment>
<keyword evidence="10 12" id="KW-0472">Membrane</keyword>
<dbReference type="GO" id="GO:0038023">
    <property type="term" value="F:signaling receptor activity"/>
    <property type="evidence" value="ECO:0007669"/>
    <property type="project" value="InterPro"/>
</dbReference>
<dbReference type="Pfam" id="PF25294">
    <property type="entry name" value="RENR_N"/>
    <property type="match status" value="2"/>
</dbReference>
<keyword evidence="9 12" id="KW-1133">Transmembrane helix</keyword>
<keyword evidence="6 12" id="KW-0812">Transmembrane</keyword>
<evidence type="ECO:0000256" key="6">
    <source>
        <dbReference type="ARBA" id="ARBA00022692"/>
    </source>
</evidence>
<dbReference type="GO" id="GO:0098588">
    <property type="term" value="C:bounding membrane of organelle"/>
    <property type="evidence" value="ECO:0007669"/>
    <property type="project" value="UniProtKB-ARBA"/>
</dbReference>
<evidence type="ECO:0000256" key="13">
    <source>
        <dbReference type="SAM" id="SignalP"/>
    </source>
</evidence>
<keyword evidence="5" id="KW-0165">Cleavage on pair of basic residues</keyword>
<keyword evidence="8" id="KW-0256">Endoplasmic reticulum</keyword>
<name>A0A8S1D7C2_9INSE</name>
<evidence type="ECO:0000256" key="1">
    <source>
        <dbReference type="ARBA" id="ARBA00004115"/>
    </source>
</evidence>